<feature type="region of interest" description="Disordered" evidence="1">
    <location>
        <begin position="1"/>
        <end position="37"/>
    </location>
</feature>
<name>A0A9W9ZEF8_9CNID</name>
<evidence type="ECO:0000256" key="1">
    <source>
        <dbReference type="SAM" id="MobiDB-lite"/>
    </source>
</evidence>
<dbReference type="InterPro" id="IPR007842">
    <property type="entry name" value="HEPN_dom"/>
</dbReference>
<dbReference type="Gene3D" id="1.20.120.330">
    <property type="entry name" value="Nucleotidyltransferases domain 2"/>
    <property type="match status" value="1"/>
</dbReference>
<comment type="caution">
    <text evidence="3">The sequence shown here is derived from an EMBL/GenBank/DDBJ whole genome shotgun (WGS) entry which is preliminary data.</text>
</comment>
<dbReference type="NCBIfam" id="NF047352">
    <property type="entry name" value="P_loop_sacsin"/>
    <property type="match status" value="2"/>
</dbReference>
<dbReference type="SMART" id="SM00748">
    <property type="entry name" value="HEPN"/>
    <property type="match status" value="1"/>
</dbReference>
<gene>
    <name evidence="3" type="ORF">OS493_010873</name>
</gene>
<dbReference type="Pfam" id="PF25794">
    <property type="entry name" value="SACS"/>
    <property type="match status" value="2"/>
</dbReference>
<dbReference type="EMBL" id="MU826354">
    <property type="protein sequence ID" value="KAJ7380162.1"/>
    <property type="molecule type" value="Genomic_DNA"/>
</dbReference>
<dbReference type="Gene3D" id="1.10.287.110">
    <property type="entry name" value="DnaJ domain"/>
    <property type="match status" value="1"/>
</dbReference>
<dbReference type="Gene3D" id="3.30.565.10">
    <property type="entry name" value="Histidine kinase-like ATPase, C-terminal domain"/>
    <property type="match status" value="1"/>
</dbReference>
<keyword evidence="4" id="KW-1185">Reference proteome</keyword>
<dbReference type="InterPro" id="IPR036869">
    <property type="entry name" value="J_dom_sf"/>
</dbReference>
<evidence type="ECO:0000259" key="2">
    <source>
        <dbReference type="PROSITE" id="PS50910"/>
    </source>
</evidence>
<reference evidence="3" key="1">
    <citation type="submission" date="2023-01" db="EMBL/GenBank/DDBJ databases">
        <title>Genome assembly of the deep-sea coral Lophelia pertusa.</title>
        <authorList>
            <person name="Herrera S."/>
            <person name="Cordes E."/>
        </authorList>
    </citation>
    <scope>NUCLEOTIDE SEQUENCE</scope>
    <source>
        <strain evidence="3">USNM1676648</strain>
        <tissue evidence="3">Polyp</tissue>
    </source>
</reference>
<organism evidence="3 4">
    <name type="scientific">Desmophyllum pertusum</name>
    <dbReference type="NCBI Taxonomy" id="174260"/>
    <lineage>
        <taxon>Eukaryota</taxon>
        <taxon>Metazoa</taxon>
        <taxon>Cnidaria</taxon>
        <taxon>Anthozoa</taxon>
        <taxon>Hexacorallia</taxon>
        <taxon>Scleractinia</taxon>
        <taxon>Caryophylliina</taxon>
        <taxon>Caryophylliidae</taxon>
        <taxon>Desmophyllum</taxon>
    </lineage>
</organism>
<dbReference type="Pfam" id="PF05168">
    <property type="entry name" value="HEPN"/>
    <property type="match status" value="1"/>
</dbReference>
<accession>A0A9W9ZEF8</accession>
<dbReference type="SUPFAM" id="SSF81593">
    <property type="entry name" value="Nucleotidyltransferase substrate binding subunit/domain"/>
    <property type="match status" value="1"/>
</dbReference>
<dbReference type="PANTHER" id="PTHR15600">
    <property type="entry name" value="SACSIN"/>
    <property type="match status" value="1"/>
</dbReference>
<feature type="domain" description="HEPN" evidence="2">
    <location>
        <begin position="2941"/>
        <end position="3052"/>
    </location>
</feature>
<dbReference type="PANTHER" id="PTHR15600:SF42">
    <property type="entry name" value="SACSIN"/>
    <property type="match status" value="1"/>
</dbReference>
<dbReference type="SUPFAM" id="SSF55874">
    <property type="entry name" value="ATPase domain of HSP90 chaperone/DNA topoisomerase II/histidine kinase"/>
    <property type="match status" value="2"/>
</dbReference>
<dbReference type="PROSITE" id="PS50910">
    <property type="entry name" value="HEPN"/>
    <property type="match status" value="1"/>
</dbReference>
<feature type="compositionally biased region" description="Basic residues" evidence="1">
    <location>
        <begin position="9"/>
        <end position="20"/>
    </location>
</feature>
<evidence type="ECO:0000313" key="3">
    <source>
        <dbReference type="EMBL" id="KAJ7380162.1"/>
    </source>
</evidence>
<proteinExistence type="predicted"/>
<dbReference type="Proteomes" id="UP001163046">
    <property type="component" value="Unassembled WGS sequence"/>
</dbReference>
<protein>
    <recommendedName>
        <fullName evidence="2">HEPN domain-containing protein</fullName>
    </recommendedName>
</protein>
<dbReference type="InterPro" id="IPR052972">
    <property type="entry name" value="Sacsin_chaperone_reg"/>
</dbReference>
<dbReference type="GO" id="GO:0030544">
    <property type="term" value="F:Hsp70 protein binding"/>
    <property type="evidence" value="ECO:0007669"/>
    <property type="project" value="TreeGrafter"/>
</dbReference>
<sequence>MNLAGGKKATMKKSATRVPRRQAVPTRTSIRLPDPDELSIGEEFGQHERLTTRLNRLLEQYTDGFAVLKELVQNADDAGATEVKFLYDERTNDDAMTCLLDKGMKECQGPALWVYNDAAFKDEDFENIEKLSGATKEHDTEKIGKFGLGFNAVYNLTDVPMFLSRKYFVVFDPHRSYLGKAIKNSAKPGIKIDLQKDAGRLWQCEDQFKPFNGIFGCEIDLDKKDNSYDGTLFRFPLRTEEQAIRSEIKQLYYDDHEMRELLQMFLHGAKSLLIFTQNVFRVGIYNLPNFSSHNPQPSLLFQVTKSQAEIQRELSFHVALSATANKLSDEEQYFLKQCNFLQVASKCTRDARDHDVNPRKLPKSSMTVNIDCNFTKSGLKYFNVDSWLEKEKVTWLVVSSMGNGQGMQFVKDNNDTSLVPSAGVAVQLVPKESDTFLPSPVVKNVNGQDINGTVFCYLPLPIHSGLPVHINGAFAVASNRRRLQEKLEDDKSCYGVKWNEVLMQDSVCSAYLSLLEDVKSLVPDEGSYKFHLLWPTISNVKQNCLPLMKSFYEEIVNGEYSLFSNGVQWVDINNVFFLDPEFRMESQIGDASFEVFQMLYGRGNAIIDLPLDVLQSFEKCGLKKEINARSYSKSKFFHECFFKNISRIPAHLRDVLTLYALDSRDFNLLIKQYACIPTSPSGQTLKCPSQLVSPRGEAASLFSPSDGRFPSGNEDSYLNFQRLAKLEQLGMVSGDLPWSEVAERAESIHELNAADSNAALKRVKALLTFMEKKIKRRHPLSPANCLRLMKAKFLPVLKKPTNFPLPWRGDALQSSSQILLAPEEVFLEEEKYRVCCTQPLVGVFIPSNVKVCLKLNTKHATSIHVIQQLYQAMAARVNVLNAAEYDELSRTCTAAYAYLQQAIGNQGVKCMEYLRGKSFILVGERFLSARQVAFKLTADCPPYLFKLPLQLAIAFPKVMKAAGVKQMFDEKDYITSLHEVKKQFGETELDERNLQAPIHLAVQLAETLKVSEVHPSEVQEKWGTVYLPDSKGVMRSVPDLCIRDCPWISDDDTSVQYVNEKIPWPTCSQVGVKTRREAALQHHAIGIPCGQKEKLTNRLKRILTGYPCEKEILKELLQNADDAQATEICFIKDPRQHAQKRVFEDSWQPLQGPALCVYNNKPFTKADIDGIQNLGEGSKGDDPNKTGQYGVGFNAVYHLTDAPSFISKGDDIGDVLLVFDPNCKYAPGATPQEPGRMFNVSETLQRSFPDVFPCYLGKHFPKDDATMFRFPLRTEQMARESKISSRPVSLKRLDTMMEELKKELFEVLLFVNNVKKITLCEVNERSGNLVNAYSVEAVMSTEDEDKRKAFADYIKKIGKLANERGQQILPTEVPVGEVSYVLNITDTLGNEEKWLIVQQIGFEKSVKKRPSAWMLPRGGVACLLEKKNHRSVQRRKKAYCFLPLPFETNLPVHINGHFALDHEARRSLWIDEAGHGGYRSDWNSALLSDVVASCYLTLLVEVRTFLKLPIAQGANPCTENEILQKIEAYETFFPRQPQTDQYWKTLVDSVYQEINKRELQILPVVRRRATESATVSADVTWLPPTGSGRQQAIFNNLATTGPFAKSPQKDTDDKQARVRRKMFEEILLESGFNLVAFSLALHESFQQAGVTTCSISPSCVIDFYNTFSSQDPLCTIGPIPCGVNETSFKDALGVIAVLRYCRGDENFLDKLPGLPLLLTQDNRLQLFSSRRPKFLSRYQDLLPGSPHIFLHEQVCRSIFNDAATLKSSVLKPLDPGVFAANLPQTLSRERFGKAEFVEWSPGQKAVPNQRWIFRVWEFFHEIVRDVLIDAQMDEERKVLQIKAVLGPLFDWSILPVTETRRVQRKTPLSRLSFKSPPSAEHFLVPLRHAASVLDFKNPDSASLKLVDVLRKLGLPELNCTLLSATSSDDFRPTFNQRKLDPSDCRAILEYFSRSVSCLHDADKSILRTLPFYLATHGGFIRLDDAKVCVLPIGIPRNEIDVLERALSVVFVESWQSLSELFKFLELQCVSAVDVCCTIILTNFSILSEEARQVHLQYILTSILADFCTGDGDKQRVLDCLRNTRLVPSVDGTLQTASCFYDPGIDVFRTMLSDRNFPSEPFNSQEWITFLRKIGLVHKVSVAHFKRFAEEVADEAATARTEDTYEKSKVLVDHLFSRHDVISEGLLHDARDISFVSADPVGKPLQALCPTFAAETSEGQIPFISFNGAVFTDYEEIVWSKAHLLPQWADPRFRRYELGRPRRFSIDQYCNDFLDQLQIVKKPSVDLVIRHCQAICSHLENKFERGIASPAHFPTVVAVMESIYTFLQDNAMVNSEAKKRLKTTACILVEDGRKFILPSQAVLELYERLEVKPFLYRVPPEFGKFRAFFEYLGCSKSAGPTHYAMVLEMLQERCQNAKLHPNEVSLCCKAVKGLFEMLQEDPEDAPKISKLYLPAMHPGLRSSDKHLTTIPVTIPVTLHKSAELIFDDSPAYGERIQELNQLLVLDLNLIGVSCNSAMTNYKELMMKLPAPLQPKMLSDVVKENLTNAVTVTSGAVNGLMERLSSTAFVCGIVRIIRHVNSQKKDCDEGAIANIERGLQSIQLCAVDSLKTALYCNGDLIPGSEAKARSFQEKRGEPGEETCRVYVNVAKGMDDTSLAISLVSNVIVEIYGELLGKNAVLIPEMLRCPLRDIWSLLDRTDIRQDDTYSAATMDIYPEPGTFIPIEEHHLLNDAFVEFEPGEYVGYQLDDPSLQLSEGVATYIYAVIIEEVKVMDEDDILVMDEDDRILVLDEDDIRVDLLTKMYIINIGHDKEPVQVDSAALYKFHRLQDISNQQHYRNPREKQAVFDEISVVLEEAWRLPEEQRTQIVKRLILGWRPEKNLGDEEFCSEAFEHIKNEISRLGGSYDEYIDVWTARAREHGSHREEYRERVSREARRWFRQAEADVAAVENDIIEYRTPSYEWACFKCHQAAEKALKAAQYTVDADKTNFHDLVQNCNDLNDSELTNLASQLESLVGGSARMRYPDRMCFPQIPNEVYSEQMAQQALQLAKKIIARVKNRIT</sequence>
<dbReference type="InterPro" id="IPR036890">
    <property type="entry name" value="HATPase_C_sf"/>
</dbReference>
<dbReference type="OrthoDB" id="1262810at2759"/>
<dbReference type="InterPro" id="IPR058210">
    <property type="entry name" value="SACS/Nov_dom"/>
</dbReference>
<evidence type="ECO:0000313" key="4">
    <source>
        <dbReference type="Proteomes" id="UP001163046"/>
    </source>
</evidence>